<gene>
    <name evidence="2" type="ORF">HYG81_07995</name>
</gene>
<dbReference type="EMBL" id="CP059154">
    <property type="protein sequence ID" value="QLK27531.1"/>
    <property type="molecule type" value="Genomic_DNA"/>
</dbReference>
<keyword evidence="3" id="KW-1185">Reference proteome</keyword>
<reference evidence="2 3" key="1">
    <citation type="submission" date="2020-07" db="EMBL/GenBank/DDBJ databases">
        <title>Natrinema (YPL30) sp. nov. and Haloterrigena xxxxxx (YPL8) sp. nov., isolated from a salt mine.</title>
        <authorList>
            <person name="Cui H."/>
        </authorList>
    </citation>
    <scope>NUCLEOTIDE SEQUENCE [LARGE SCALE GENOMIC DNA]</scope>
    <source>
        <strain evidence="2 3">YPL13</strain>
    </source>
</reference>
<dbReference type="KEGG" id="nay:HYG81_07995"/>
<evidence type="ECO:0000313" key="2">
    <source>
        <dbReference type="EMBL" id="QLK27531.1"/>
    </source>
</evidence>
<protein>
    <submittedName>
        <fullName evidence="2">Uncharacterized protein</fullName>
    </submittedName>
</protein>
<name>A0A7D6CTL0_9EURY</name>
<dbReference type="AlphaFoldDB" id="A0A7D6CTL0"/>
<proteinExistence type="predicted"/>
<dbReference type="GeneID" id="56143138"/>
<evidence type="ECO:0000313" key="3">
    <source>
        <dbReference type="Proteomes" id="UP000510869"/>
    </source>
</evidence>
<sequence length="80" mass="8663">MTDTSDTDTILELDDLVLEGDYVQELAENQYVIRADTDKQNTDLFATSDTGGPLAESPVVTPETAGHLPTRPNHTASTSR</sequence>
<feature type="region of interest" description="Disordered" evidence="1">
    <location>
        <begin position="37"/>
        <end position="80"/>
    </location>
</feature>
<dbReference type="Proteomes" id="UP000510869">
    <property type="component" value="Chromosome"/>
</dbReference>
<accession>A0A7D6CTL0</accession>
<evidence type="ECO:0000256" key="1">
    <source>
        <dbReference type="SAM" id="MobiDB-lite"/>
    </source>
</evidence>
<dbReference type="RefSeq" id="WP_180842692.1">
    <property type="nucleotide sequence ID" value="NZ_CP059154.1"/>
</dbReference>
<organism evidence="2 3">
    <name type="scientific">Natrinema zhouii</name>
    <dbReference type="NCBI Taxonomy" id="1710539"/>
    <lineage>
        <taxon>Archaea</taxon>
        <taxon>Methanobacteriati</taxon>
        <taxon>Methanobacteriota</taxon>
        <taxon>Stenosarchaea group</taxon>
        <taxon>Halobacteria</taxon>
        <taxon>Halobacteriales</taxon>
        <taxon>Natrialbaceae</taxon>
        <taxon>Natrinema</taxon>
    </lineage>
</organism>